<reference evidence="5 6" key="1">
    <citation type="journal article" date="2019" name="Emerg. Microbes Infect.">
        <title>Comprehensive subspecies identification of 175 nontuberculous mycobacteria species based on 7547 genomic profiles.</title>
        <authorList>
            <person name="Matsumoto Y."/>
            <person name="Kinjo T."/>
            <person name="Motooka D."/>
            <person name="Nabeya D."/>
            <person name="Jung N."/>
            <person name="Uechi K."/>
            <person name="Horii T."/>
            <person name="Iida T."/>
            <person name="Fujita J."/>
            <person name="Nakamura S."/>
        </authorList>
    </citation>
    <scope>NUCLEOTIDE SEQUENCE [LARGE SCALE GENOMIC DNA]</scope>
    <source>
        <strain evidence="5 6">JCM 18538</strain>
    </source>
</reference>
<name>A0A7I7RR55_9MYCO</name>
<dbReference type="AlphaFoldDB" id="A0A7I7RR55"/>
<accession>A0A7I7RR55</accession>
<dbReference type="EMBL" id="AP022593">
    <property type="protein sequence ID" value="BBY47003.1"/>
    <property type="molecule type" value="Genomic_DNA"/>
</dbReference>
<protein>
    <submittedName>
        <fullName evidence="5">Thioesterase</fullName>
    </submittedName>
</protein>
<evidence type="ECO:0000256" key="4">
    <source>
        <dbReference type="ARBA" id="ARBA00023098"/>
    </source>
</evidence>
<dbReference type="PANTHER" id="PTHR12418:SF19">
    <property type="entry name" value="ACYL-COENZYME A THIOESTERASE THEM4"/>
    <property type="match status" value="1"/>
</dbReference>
<keyword evidence="6" id="KW-1185">Reference proteome</keyword>
<dbReference type="GO" id="GO:0006631">
    <property type="term" value="P:fatty acid metabolic process"/>
    <property type="evidence" value="ECO:0007669"/>
    <property type="project" value="UniProtKB-KW"/>
</dbReference>
<dbReference type="GO" id="GO:0016787">
    <property type="term" value="F:hydrolase activity"/>
    <property type="evidence" value="ECO:0007669"/>
    <property type="project" value="UniProtKB-KW"/>
</dbReference>
<geneLocation type="plasmid" evidence="6">
    <name>pjcm18538 dna</name>
</geneLocation>
<gene>
    <name evidence="5" type="ORF">MARA_04710</name>
</gene>
<sequence>MAMQDFPFDVITADEYDRLRAAYEPLTESMRRLVAAGIRTGVDVDEIRQAQAAIDLATEVLERTQRDTTSTLRHAGTGRPLAWANPAVGLRNAIAPPMDIRHESDGTCWAEFTLGPAYEGPPGLVHGGICALVLDHILGEAASDGLTKPLFTGTITLKYMRGTPLGPVRAEAFIERTEGIKTYARGYLGDAQGHTVEADGVFIRPAWARDPGGQERSDSGIRDSA</sequence>
<keyword evidence="1" id="KW-0963">Cytoplasm</keyword>
<dbReference type="InterPro" id="IPR029069">
    <property type="entry name" value="HotDog_dom_sf"/>
</dbReference>
<organism evidence="5 6">
    <name type="scientific">Mycolicibacterium arabiense</name>
    <dbReference type="NCBI Taxonomy" id="1286181"/>
    <lineage>
        <taxon>Bacteria</taxon>
        <taxon>Bacillati</taxon>
        <taxon>Actinomycetota</taxon>
        <taxon>Actinomycetes</taxon>
        <taxon>Mycobacteriales</taxon>
        <taxon>Mycobacteriaceae</taxon>
        <taxon>Mycolicibacterium</taxon>
    </lineage>
</organism>
<dbReference type="RefSeq" id="WP_163916812.1">
    <property type="nucleotide sequence ID" value="NZ_AP022593.1"/>
</dbReference>
<evidence type="ECO:0000256" key="3">
    <source>
        <dbReference type="ARBA" id="ARBA00022832"/>
    </source>
</evidence>
<dbReference type="Proteomes" id="UP000467428">
    <property type="component" value="Chromosome"/>
</dbReference>
<evidence type="ECO:0000256" key="1">
    <source>
        <dbReference type="ARBA" id="ARBA00022490"/>
    </source>
</evidence>
<dbReference type="KEGG" id="marz:MARA_04710"/>
<dbReference type="InterPro" id="IPR052365">
    <property type="entry name" value="THEM4/THEM5_acyl-CoA_thioest"/>
</dbReference>
<keyword evidence="2" id="KW-0378">Hydrolase</keyword>
<dbReference type="Gene3D" id="3.10.129.10">
    <property type="entry name" value="Hotdog Thioesterase"/>
    <property type="match status" value="1"/>
</dbReference>
<evidence type="ECO:0000256" key="2">
    <source>
        <dbReference type="ARBA" id="ARBA00022801"/>
    </source>
</evidence>
<dbReference type="PANTHER" id="PTHR12418">
    <property type="entry name" value="ACYL-COENZYME A THIOESTERASE THEM4"/>
    <property type="match status" value="1"/>
</dbReference>
<evidence type="ECO:0000313" key="6">
    <source>
        <dbReference type="Proteomes" id="UP000467428"/>
    </source>
</evidence>
<proteinExistence type="predicted"/>
<keyword evidence="4" id="KW-0443">Lipid metabolism</keyword>
<dbReference type="SUPFAM" id="SSF54637">
    <property type="entry name" value="Thioesterase/thiol ester dehydrase-isomerase"/>
    <property type="match status" value="1"/>
</dbReference>
<dbReference type="CDD" id="cd03443">
    <property type="entry name" value="PaaI_thioesterase"/>
    <property type="match status" value="1"/>
</dbReference>
<evidence type="ECO:0000313" key="5">
    <source>
        <dbReference type="EMBL" id="BBY47003.1"/>
    </source>
</evidence>
<keyword evidence="3" id="KW-0276">Fatty acid metabolism</keyword>